<organism evidence="2 3">
    <name type="scientific">Vibrio casei</name>
    <dbReference type="NCBI Taxonomy" id="673372"/>
    <lineage>
        <taxon>Bacteria</taxon>
        <taxon>Pseudomonadati</taxon>
        <taxon>Pseudomonadota</taxon>
        <taxon>Gammaproteobacteria</taxon>
        <taxon>Vibrionales</taxon>
        <taxon>Vibrionaceae</taxon>
        <taxon>Vibrio</taxon>
    </lineage>
</organism>
<accession>A0A368LJP9</accession>
<dbReference type="SUPFAM" id="SSF50891">
    <property type="entry name" value="Cyclophilin-like"/>
    <property type="match status" value="1"/>
</dbReference>
<evidence type="ECO:0000313" key="2">
    <source>
        <dbReference type="EMBL" id="RCS70974.1"/>
    </source>
</evidence>
<evidence type="ECO:0000259" key="1">
    <source>
        <dbReference type="Pfam" id="PF18050"/>
    </source>
</evidence>
<dbReference type="Pfam" id="PF18050">
    <property type="entry name" value="Cyclophil_like2"/>
    <property type="match status" value="1"/>
</dbReference>
<protein>
    <recommendedName>
        <fullName evidence="1">Cyclophilin-like domain-containing protein</fullName>
    </recommendedName>
</protein>
<dbReference type="InterPro" id="IPR029000">
    <property type="entry name" value="Cyclophilin-like_dom_sf"/>
</dbReference>
<comment type="caution">
    <text evidence="2">The sequence shown here is derived from an EMBL/GenBank/DDBJ whole genome shotgun (WGS) entry which is preliminary data.</text>
</comment>
<reference evidence="2 3" key="1">
    <citation type="journal article" date="2017" name="Elife">
        <title>Extensive horizontal gene transfer in cheese-associated bacteria.</title>
        <authorList>
            <person name="Bonham K.S."/>
            <person name="Wolfe B.E."/>
            <person name="Dutton R.J."/>
        </authorList>
    </citation>
    <scope>NUCLEOTIDE SEQUENCE [LARGE SCALE GENOMIC DNA]</scope>
    <source>
        <strain evidence="2 3">JB196</strain>
    </source>
</reference>
<dbReference type="InterPro" id="IPR041183">
    <property type="entry name" value="Cyclophilin-like"/>
</dbReference>
<proteinExistence type="predicted"/>
<dbReference type="OrthoDB" id="5298378at2"/>
<dbReference type="Gene3D" id="2.40.100.20">
    <property type="match status" value="1"/>
</dbReference>
<dbReference type="AlphaFoldDB" id="A0A368LJP9"/>
<sequence length="113" mass="13038">MWITIGNHRFKANLINTPAASEFSAMLPFTLNMDDLNNNEKHAQLPKSISTDEHRPKRIHNGDIMLWGNRTIVVFYKDFDTSYSYTRIGHIEDPSQLQQILGQNNVSVMFSKN</sequence>
<name>A0A368LJP9_9VIBR</name>
<keyword evidence="3" id="KW-1185">Reference proteome</keyword>
<dbReference type="Proteomes" id="UP000252479">
    <property type="component" value="Unassembled WGS sequence"/>
</dbReference>
<feature type="domain" description="Cyclophilin-like" evidence="1">
    <location>
        <begin position="3"/>
        <end position="110"/>
    </location>
</feature>
<evidence type="ECO:0000313" key="3">
    <source>
        <dbReference type="Proteomes" id="UP000252479"/>
    </source>
</evidence>
<gene>
    <name evidence="2" type="ORF">CIK83_15815</name>
</gene>
<dbReference type="EMBL" id="QPGL01000002">
    <property type="protein sequence ID" value="RCS70974.1"/>
    <property type="molecule type" value="Genomic_DNA"/>
</dbReference>